<evidence type="ECO:0000313" key="3">
    <source>
        <dbReference type="Proteomes" id="UP001500280"/>
    </source>
</evidence>
<dbReference type="InterPro" id="IPR032466">
    <property type="entry name" value="Metal_Hydrolase"/>
</dbReference>
<proteinExistence type="predicted"/>
<dbReference type="PANTHER" id="PTHR43794">
    <property type="entry name" value="AMINOHYDROLASE SSNA-RELATED"/>
    <property type="match status" value="1"/>
</dbReference>
<comment type="caution">
    <text evidence="2">The sequence shown here is derived from an EMBL/GenBank/DDBJ whole genome shotgun (WGS) entry which is preliminary data.</text>
</comment>
<name>A0ABP4T3Z6_9ACTN</name>
<dbReference type="SUPFAM" id="SSF51556">
    <property type="entry name" value="Metallo-dependent hydrolases"/>
    <property type="match status" value="1"/>
</dbReference>
<dbReference type="Gene3D" id="3.20.20.140">
    <property type="entry name" value="Metal-dependent hydrolases"/>
    <property type="match status" value="1"/>
</dbReference>
<dbReference type="RefSeq" id="WP_344150107.1">
    <property type="nucleotide sequence ID" value="NZ_BAAANF010000008.1"/>
</dbReference>
<dbReference type="PANTHER" id="PTHR43794:SF5">
    <property type="entry name" value="CHLOROHYDROLASE FAMILY PROTEIN"/>
    <property type="match status" value="1"/>
</dbReference>
<dbReference type="Proteomes" id="UP001500280">
    <property type="component" value="Unassembled WGS sequence"/>
</dbReference>
<dbReference type="InterPro" id="IPR006680">
    <property type="entry name" value="Amidohydro-rel"/>
</dbReference>
<gene>
    <name evidence="2" type="ORF">GCM10009745_27040</name>
</gene>
<dbReference type="NCBIfam" id="NF006056">
    <property type="entry name" value="PRK08204.1"/>
    <property type="match status" value="1"/>
</dbReference>
<reference evidence="3" key="1">
    <citation type="journal article" date="2019" name="Int. J. Syst. Evol. Microbiol.">
        <title>The Global Catalogue of Microorganisms (GCM) 10K type strain sequencing project: providing services to taxonomists for standard genome sequencing and annotation.</title>
        <authorList>
            <consortium name="The Broad Institute Genomics Platform"/>
            <consortium name="The Broad Institute Genome Sequencing Center for Infectious Disease"/>
            <person name="Wu L."/>
            <person name="Ma J."/>
        </authorList>
    </citation>
    <scope>NUCLEOTIDE SEQUENCE [LARGE SCALE GENOMIC DNA]</scope>
    <source>
        <strain evidence="3">JCM 14307</strain>
    </source>
</reference>
<dbReference type="InterPro" id="IPR050287">
    <property type="entry name" value="MTA/SAH_deaminase"/>
</dbReference>
<organism evidence="2 3">
    <name type="scientific">Kribbella yunnanensis</name>
    <dbReference type="NCBI Taxonomy" id="190194"/>
    <lineage>
        <taxon>Bacteria</taxon>
        <taxon>Bacillati</taxon>
        <taxon>Actinomycetota</taxon>
        <taxon>Actinomycetes</taxon>
        <taxon>Propionibacteriales</taxon>
        <taxon>Kribbellaceae</taxon>
        <taxon>Kribbella</taxon>
    </lineage>
</organism>
<dbReference type="EMBL" id="BAAANF010000008">
    <property type="protein sequence ID" value="GAA1681426.1"/>
    <property type="molecule type" value="Genomic_DNA"/>
</dbReference>
<dbReference type="SUPFAM" id="SSF51338">
    <property type="entry name" value="Composite domain of metallo-dependent hydrolases"/>
    <property type="match status" value="1"/>
</dbReference>
<accession>A0ABP4T3Z6</accession>
<dbReference type="Gene3D" id="2.30.40.10">
    <property type="entry name" value="Urease, subunit C, domain 1"/>
    <property type="match status" value="1"/>
</dbReference>
<sequence>MRILVQGGLVIDTAPEVVVRPETDVLIEDGRIAAVGPGLPADGAEVIDARGRIVLPGFVDTHRHLWQTALRGIGAAGDLGFYFDKVMQARGTRYRPEDVAASNLVGALECLDGGITTVQDYSHVQGSATFAEAAIDALDRSGIRAVFGFGPSPLVGGPVDPLEMRRVAALASDRITIALASTGPAFAPFDVVEADWALAASLGLPIVTHIDRSHLTETPITDLSSAGLLRPDTVYVHGNNLSDAELKLIAESGASVSVTPTVESRLEMGAPTAARLKALGVPLSLGIDTVTSAAGDMFSAMQQILALGHNAFTTAEVLQLATIAGAQALNLPDIGSLALGNQADLILLRATDLNLAGGLQDPVATVVTSAHPGNVETVLVGGKVLKRNGHLHPTPVQAALTALTTSTTHLHPTSPTA</sequence>
<protein>
    <submittedName>
        <fullName evidence="2">Amidohydrolase family protein</fullName>
    </submittedName>
</protein>
<evidence type="ECO:0000259" key="1">
    <source>
        <dbReference type="Pfam" id="PF01979"/>
    </source>
</evidence>
<evidence type="ECO:0000313" key="2">
    <source>
        <dbReference type="EMBL" id="GAA1681426.1"/>
    </source>
</evidence>
<feature type="domain" description="Amidohydrolase-related" evidence="1">
    <location>
        <begin position="53"/>
        <end position="384"/>
    </location>
</feature>
<dbReference type="InterPro" id="IPR011059">
    <property type="entry name" value="Metal-dep_hydrolase_composite"/>
</dbReference>
<dbReference type="Pfam" id="PF01979">
    <property type="entry name" value="Amidohydro_1"/>
    <property type="match status" value="1"/>
</dbReference>
<keyword evidence="3" id="KW-1185">Reference proteome</keyword>